<evidence type="ECO:0000313" key="2">
    <source>
        <dbReference type="Proteomes" id="UP000789366"/>
    </source>
</evidence>
<reference evidence="1" key="1">
    <citation type="submission" date="2021-06" db="EMBL/GenBank/DDBJ databases">
        <authorList>
            <person name="Kallberg Y."/>
            <person name="Tangrot J."/>
            <person name="Rosling A."/>
        </authorList>
    </citation>
    <scope>NUCLEOTIDE SEQUENCE</scope>
    <source>
        <strain evidence="1">28 12/20/2015</strain>
    </source>
</reference>
<gene>
    <name evidence="1" type="ORF">SPELUC_LOCUS16778</name>
</gene>
<accession>A0ACA9RAZ5</accession>
<feature type="non-terminal residue" evidence="1">
    <location>
        <position position="1"/>
    </location>
</feature>
<name>A0ACA9RAZ5_9GLOM</name>
<proteinExistence type="predicted"/>
<dbReference type="Proteomes" id="UP000789366">
    <property type="component" value="Unassembled WGS sequence"/>
</dbReference>
<protein>
    <submittedName>
        <fullName evidence="1">11488_t:CDS:1</fullName>
    </submittedName>
</protein>
<keyword evidence="2" id="KW-1185">Reference proteome</keyword>
<organism evidence="1 2">
    <name type="scientific">Cetraspora pellucida</name>
    <dbReference type="NCBI Taxonomy" id="1433469"/>
    <lineage>
        <taxon>Eukaryota</taxon>
        <taxon>Fungi</taxon>
        <taxon>Fungi incertae sedis</taxon>
        <taxon>Mucoromycota</taxon>
        <taxon>Glomeromycotina</taxon>
        <taxon>Glomeromycetes</taxon>
        <taxon>Diversisporales</taxon>
        <taxon>Gigasporaceae</taxon>
        <taxon>Cetraspora</taxon>
    </lineage>
</organism>
<feature type="non-terminal residue" evidence="1">
    <location>
        <position position="128"/>
    </location>
</feature>
<comment type="caution">
    <text evidence="1">The sequence shown here is derived from an EMBL/GenBank/DDBJ whole genome shotgun (WGS) entry which is preliminary data.</text>
</comment>
<sequence length="128" mass="14277">IVETSVSDKTPEYRNAESIGLYSEKTLNKEAKSLSTFSYTSSNEPEQTIDSENANNYQPSYTPLVDTVEVSVDHDVDPMYDIIDYKHLSDDIIDAPVNNEESDIAEVSVNEVLEDNDESDFTDTSAPD</sequence>
<dbReference type="EMBL" id="CAJVPW010064354">
    <property type="protein sequence ID" value="CAG8785783.1"/>
    <property type="molecule type" value="Genomic_DNA"/>
</dbReference>
<evidence type="ECO:0000313" key="1">
    <source>
        <dbReference type="EMBL" id="CAG8785783.1"/>
    </source>
</evidence>